<feature type="domain" description="Carbohydrate kinase FGGY C-terminal" evidence="5">
    <location>
        <begin position="3"/>
        <end position="55"/>
    </location>
</feature>
<dbReference type="SUPFAM" id="SSF53067">
    <property type="entry name" value="Actin-like ATPase domain"/>
    <property type="match status" value="1"/>
</dbReference>
<accession>A0ABU4WVC2</accession>
<comment type="caution">
    <text evidence="6">The sequence shown here is derived from an EMBL/GenBank/DDBJ whole genome shotgun (WGS) entry which is preliminary data.</text>
</comment>
<dbReference type="GO" id="GO:0016301">
    <property type="term" value="F:kinase activity"/>
    <property type="evidence" value="ECO:0007669"/>
    <property type="project" value="UniProtKB-KW"/>
</dbReference>
<name>A0ABU4WVC2_9HYPH</name>
<comment type="similarity">
    <text evidence="1">Belongs to the FGGY kinase family.</text>
</comment>
<dbReference type="Proteomes" id="UP001272097">
    <property type="component" value="Unassembled WGS sequence"/>
</dbReference>
<organism evidence="6 7">
    <name type="scientific">Mesorhizobium australafricanum</name>
    <dbReference type="NCBI Taxonomy" id="3072311"/>
    <lineage>
        <taxon>Bacteria</taxon>
        <taxon>Pseudomonadati</taxon>
        <taxon>Pseudomonadota</taxon>
        <taxon>Alphaproteobacteria</taxon>
        <taxon>Hyphomicrobiales</taxon>
        <taxon>Phyllobacteriaceae</taxon>
        <taxon>Mesorhizobium</taxon>
    </lineage>
</organism>
<dbReference type="EMBL" id="JAVIIS010000005">
    <property type="protein sequence ID" value="MDX8438950.1"/>
    <property type="molecule type" value="Genomic_DNA"/>
</dbReference>
<dbReference type="RefSeq" id="WP_320212851.1">
    <property type="nucleotide sequence ID" value="NZ_JAVIIS010000005.1"/>
</dbReference>
<proteinExistence type="inferred from homology"/>
<dbReference type="Gene3D" id="3.30.420.40">
    <property type="match status" value="1"/>
</dbReference>
<dbReference type="PANTHER" id="PTHR43095:SF5">
    <property type="entry name" value="XYLULOSE KINASE"/>
    <property type="match status" value="1"/>
</dbReference>
<evidence type="ECO:0000256" key="3">
    <source>
        <dbReference type="ARBA" id="ARBA00022777"/>
    </source>
</evidence>
<dbReference type="InterPro" id="IPR043129">
    <property type="entry name" value="ATPase_NBD"/>
</dbReference>
<keyword evidence="7" id="KW-1185">Reference proteome</keyword>
<reference evidence="6 7" key="1">
    <citation type="submission" date="2023-08" db="EMBL/GenBank/DDBJ databases">
        <title>Implementing the SeqCode for naming new Mesorhizobium species isolated from Vachellia karroo root nodules.</title>
        <authorList>
            <person name="Van Lill M."/>
        </authorList>
    </citation>
    <scope>NUCLEOTIDE SEQUENCE [LARGE SCALE GENOMIC DNA]</scope>
    <source>
        <strain evidence="6 7">VK3E</strain>
    </source>
</reference>
<keyword evidence="2" id="KW-0808">Transferase</keyword>
<keyword evidence="3 6" id="KW-0418">Kinase</keyword>
<dbReference type="PANTHER" id="PTHR43095">
    <property type="entry name" value="SUGAR KINASE"/>
    <property type="match status" value="1"/>
</dbReference>
<evidence type="ECO:0000259" key="5">
    <source>
        <dbReference type="Pfam" id="PF02782"/>
    </source>
</evidence>
<gene>
    <name evidence="6" type="ORF">RFM51_05050</name>
</gene>
<evidence type="ECO:0000256" key="1">
    <source>
        <dbReference type="ARBA" id="ARBA00009156"/>
    </source>
</evidence>
<evidence type="ECO:0000256" key="4">
    <source>
        <dbReference type="SAM" id="MobiDB-lite"/>
    </source>
</evidence>
<sequence length="98" mass="10235">MRAMNVAIERIVVVGGGAGSSLWLQTFADSTGLSVIRSLSNEASALGAGMCAAVGAGWYQSFASATCSMTRIAEQIDPSPRSFLPGMNSRNDKRTFTA</sequence>
<protein>
    <submittedName>
        <fullName evidence="6">FGGY-family carbohydrate kinase</fullName>
    </submittedName>
</protein>
<dbReference type="InterPro" id="IPR050406">
    <property type="entry name" value="FGGY_Carb_Kinase"/>
</dbReference>
<evidence type="ECO:0000313" key="6">
    <source>
        <dbReference type="EMBL" id="MDX8438950.1"/>
    </source>
</evidence>
<feature type="region of interest" description="Disordered" evidence="4">
    <location>
        <begin position="78"/>
        <end position="98"/>
    </location>
</feature>
<evidence type="ECO:0000313" key="7">
    <source>
        <dbReference type="Proteomes" id="UP001272097"/>
    </source>
</evidence>
<evidence type="ECO:0000256" key="2">
    <source>
        <dbReference type="ARBA" id="ARBA00022679"/>
    </source>
</evidence>
<dbReference type="InterPro" id="IPR018485">
    <property type="entry name" value="FGGY_C"/>
</dbReference>
<dbReference type="Pfam" id="PF02782">
    <property type="entry name" value="FGGY_C"/>
    <property type="match status" value="1"/>
</dbReference>